<evidence type="ECO:0000256" key="1">
    <source>
        <dbReference type="ARBA" id="ARBA00006174"/>
    </source>
</evidence>
<feature type="domain" description="MmgE/PrpD N-terminal" evidence="3">
    <location>
        <begin position="49"/>
        <end position="289"/>
    </location>
</feature>
<dbReference type="InterPro" id="IPR042188">
    <property type="entry name" value="MmgE/PrpD_sf_2"/>
</dbReference>
<proteinExistence type="inferred from homology"/>
<feature type="region of interest" description="Disordered" evidence="2">
    <location>
        <begin position="1"/>
        <end position="45"/>
    </location>
</feature>
<sequence>MAASAHRSPSAVAVSTASPGTPAVAVSGAPSASPEALDGSRPGGPTEVQELAAYVHSATFEQIGDEALEQLRIRILDTLGVAIAALDAEPIRAVRELLEDLGGAPRATLIGGGRTSPDRAAFYNSALSRYLDFMDSYLAAGETNHPSDNLGAVLAAAESVDASGQELLTALAVAYQIHTRLSDVAPVRAKGFDHTTQGAYAAAAAAAKAMRLPAEQIAHAIAIAGTANNALRVTRTGSLSHWKGLAYPQVAKEGTFAALLAGRGITGPEEVFEGNKGFKDSIAGDFTIDWSSEGLDAVRRTIIKKHNAEIHSQSALDAAQDIRAQDGFAIEAVRSIRLRTFDVAHSIIGGGEEGDKRTVRTKEEADHSLPWMLAVVLLDGELTPAQYHHERIVADDVQDLMRAVEIVSDDASSARFPDLMPADLEVTLADGTVFRSAQDSYEGFHTDPLSWEGARAKFDLLTTPFATEELREEIAGIVRDLEHHSVRELTGALARAGTSRATPAER</sequence>
<accession>A0A2A3YHS9</accession>
<dbReference type="SUPFAM" id="SSF103378">
    <property type="entry name" value="2-methylcitrate dehydratase PrpD"/>
    <property type="match status" value="1"/>
</dbReference>
<dbReference type="Pfam" id="PF03972">
    <property type="entry name" value="MmgE_PrpD_N"/>
    <property type="match status" value="1"/>
</dbReference>
<evidence type="ECO:0000313" key="6">
    <source>
        <dbReference type="Proteomes" id="UP000218598"/>
    </source>
</evidence>
<dbReference type="GO" id="GO:0016829">
    <property type="term" value="F:lyase activity"/>
    <property type="evidence" value="ECO:0007669"/>
    <property type="project" value="InterPro"/>
</dbReference>
<feature type="compositionally biased region" description="Low complexity" evidence="2">
    <location>
        <begin position="8"/>
        <end position="36"/>
    </location>
</feature>
<keyword evidence="6" id="KW-1185">Reference proteome</keyword>
<organism evidence="5 6">
    <name type="scientific">Brachybacterium alimentarium</name>
    <dbReference type="NCBI Taxonomy" id="47845"/>
    <lineage>
        <taxon>Bacteria</taxon>
        <taxon>Bacillati</taxon>
        <taxon>Actinomycetota</taxon>
        <taxon>Actinomycetes</taxon>
        <taxon>Micrococcales</taxon>
        <taxon>Dermabacteraceae</taxon>
        <taxon>Brachybacterium</taxon>
    </lineage>
</organism>
<dbReference type="EMBL" id="NRGR01000015">
    <property type="protein sequence ID" value="PCC39312.1"/>
    <property type="molecule type" value="Genomic_DNA"/>
</dbReference>
<evidence type="ECO:0000256" key="2">
    <source>
        <dbReference type="SAM" id="MobiDB-lite"/>
    </source>
</evidence>
<dbReference type="Gene3D" id="1.10.4100.10">
    <property type="entry name" value="2-methylcitrate dehydratase PrpD"/>
    <property type="match status" value="1"/>
</dbReference>
<reference evidence="5 6" key="1">
    <citation type="journal article" date="2017" name="Elife">
        <title>Extensive horizontal gene transfer in cheese-associated bacteria.</title>
        <authorList>
            <person name="Bonham K.S."/>
            <person name="Wolfe B.E."/>
            <person name="Dutton R.J."/>
        </authorList>
    </citation>
    <scope>NUCLEOTIDE SEQUENCE [LARGE SCALE GENOMIC DNA]</scope>
    <source>
        <strain evidence="5 6">341_9</strain>
    </source>
</reference>
<protein>
    <submittedName>
        <fullName evidence="5">2-methylcitrate dehydratase</fullName>
    </submittedName>
</protein>
<dbReference type="InterPro" id="IPR045337">
    <property type="entry name" value="MmgE_PrpD_C"/>
</dbReference>
<dbReference type="RefSeq" id="WP_096197016.1">
    <property type="nucleotide sequence ID" value="NZ_JBQQGT010000021.1"/>
</dbReference>
<dbReference type="Pfam" id="PF19305">
    <property type="entry name" value="MmgE_PrpD_C"/>
    <property type="match status" value="1"/>
</dbReference>
<dbReference type="Proteomes" id="UP000218598">
    <property type="component" value="Unassembled WGS sequence"/>
</dbReference>
<comment type="caution">
    <text evidence="5">The sequence shown here is derived from an EMBL/GenBank/DDBJ whole genome shotgun (WGS) entry which is preliminary data.</text>
</comment>
<gene>
    <name evidence="5" type="ORF">CIK66_08545</name>
</gene>
<dbReference type="InterPro" id="IPR005656">
    <property type="entry name" value="MmgE_PrpD"/>
</dbReference>
<dbReference type="OrthoDB" id="9797528at2"/>
<dbReference type="InterPro" id="IPR042183">
    <property type="entry name" value="MmgE/PrpD_sf_1"/>
</dbReference>
<feature type="domain" description="MmgE/PrpD C-terminal" evidence="4">
    <location>
        <begin position="306"/>
        <end position="482"/>
    </location>
</feature>
<dbReference type="PANTHER" id="PTHR16943:SF8">
    <property type="entry name" value="2-METHYLCITRATE DEHYDRATASE"/>
    <property type="match status" value="1"/>
</dbReference>
<dbReference type="PANTHER" id="PTHR16943">
    <property type="entry name" value="2-METHYLCITRATE DEHYDRATASE-RELATED"/>
    <property type="match status" value="1"/>
</dbReference>
<dbReference type="InterPro" id="IPR045336">
    <property type="entry name" value="MmgE_PrpD_N"/>
</dbReference>
<dbReference type="AlphaFoldDB" id="A0A2A3YHS9"/>
<evidence type="ECO:0000313" key="5">
    <source>
        <dbReference type="EMBL" id="PCC39312.1"/>
    </source>
</evidence>
<evidence type="ECO:0000259" key="4">
    <source>
        <dbReference type="Pfam" id="PF19305"/>
    </source>
</evidence>
<dbReference type="Gene3D" id="3.30.1330.120">
    <property type="entry name" value="2-methylcitrate dehydratase PrpD"/>
    <property type="match status" value="1"/>
</dbReference>
<comment type="similarity">
    <text evidence="1">Belongs to the PrpD family.</text>
</comment>
<dbReference type="InterPro" id="IPR036148">
    <property type="entry name" value="MmgE/PrpD_sf"/>
</dbReference>
<evidence type="ECO:0000259" key="3">
    <source>
        <dbReference type="Pfam" id="PF03972"/>
    </source>
</evidence>
<name>A0A2A3YHS9_9MICO</name>